<accession>A0AAD2CM22</accession>
<name>A0AAD2CM22_9STRA</name>
<protein>
    <recommendedName>
        <fullName evidence="13">Hexosyltransferase</fullName>
    </recommendedName>
</protein>
<keyword evidence="4" id="KW-0808">Transferase</keyword>
<evidence type="ECO:0000256" key="1">
    <source>
        <dbReference type="ARBA" id="ARBA00004323"/>
    </source>
</evidence>
<keyword evidence="12" id="KW-1185">Reference proteome</keyword>
<dbReference type="Pfam" id="PF01762">
    <property type="entry name" value="Galactosyl_T"/>
    <property type="match status" value="1"/>
</dbReference>
<sequence>MVKPSVPSKNIRRYSKIRTAVFLCILALFIYGLDNHVSGVNQFQLLIDDTSEQRTTAGHGDIAPSEQDRQAREILNSRVESKSEEEVDVRQDRADSSRDEEIIAPTPPESKAERTESAGAATTPPPSVKESPSPLPSKSAVSGYLMYVLTLQGVEGADDSNAQRFDNFKRHWSILCNNTQQAIEEHQQVVAEEIHFHKCPGYLNPMGAKFGYGLTMAYKECFDWALEHHKKWHTEHNTISNKNRDIPYIFLEDDARLYNSNFCHSEYRNRLWDAAPSDMTVLMLGGHNLFLQDQPGAEVERTDGVGQTGNDGIIPTFRRPNQSAGSYGFVVPNAERVAYMRRKVIKMLNRTFTPEGMVDFFGIDKQFYQYPMLKVYVTQPWLVYHEGGLWSNNKDRVRGEYGQGSGQYRWVPGLTGSFRNCSMDGNEANKLHNGPALSATPERGHWYAEGSVVVSCQPLTIRIPHQSLVMLQTSTTPDRLIAGVVSHSTRSSWRSVIRSTWGKPDGFVSNEKKGTTTNHTQVKVYFLVTGPWEEVASEFREHQDLVWIDQGTIATTMESSLASLQVASFIKLVDDYASDLYSYLLRVPDDAYANLPGIQAQLVEHQDNHTGMWGTNCRTGFRPFHIGIPETQYSDYFFPEYCKGKAYALSQPFVRCAAAHIADTRIVSLDDTYIGLLGERCGLQESQFLSSSGRVKGDERLLKLNFTQEGAMRRRHAQQQLFWS</sequence>
<evidence type="ECO:0000256" key="7">
    <source>
        <dbReference type="ARBA" id="ARBA00022989"/>
    </source>
</evidence>
<evidence type="ECO:0000256" key="8">
    <source>
        <dbReference type="ARBA" id="ARBA00023034"/>
    </source>
</evidence>
<dbReference type="InterPro" id="IPR002659">
    <property type="entry name" value="Glyco_trans_31"/>
</dbReference>
<keyword evidence="6" id="KW-0735">Signal-anchor</keyword>
<dbReference type="GO" id="GO:0016758">
    <property type="term" value="F:hexosyltransferase activity"/>
    <property type="evidence" value="ECO:0007669"/>
    <property type="project" value="InterPro"/>
</dbReference>
<evidence type="ECO:0000256" key="3">
    <source>
        <dbReference type="ARBA" id="ARBA00022676"/>
    </source>
</evidence>
<comment type="similarity">
    <text evidence="2">Belongs to the glycosyltransferase 31 family.</text>
</comment>
<keyword evidence="8" id="KW-0333">Golgi apparatus</keyword>
<dbReference type="PANTHER" id="PTHR11214:SF378">
    <property type="entry name" value="BETA-1,3-GALACTOSYLTRANSFERASE 4"/>
    <property type="match status" value="1"/>
</dbReference>
<keyword evidence="5" id="KW-0812">Transmembrane</keyword>
<feature type="region of interest" description="Disordered" evidence="10">
    <location>
        <begin position="76"/>
        <end position="136"/>
    </location>
</feature>
<dbReference type="EMBL" id="CAKOGP040000336">
    <property type="protein sequence ID" value="CAJ1934558.1"/>
    <property type="molecule type" value="Genomic_DNA"/>
</dbReference>
<dbReference type="GO" id="GO:0006493">
    <property type="term" value="P:protein O-linked glycosylation"/>
    <property type="evidence" value="ECO:0007669"/>
    <property type="project" value="TreeGrafter"/>
</dbReference>
<comment type="caution">
    <text evidence="11">The sequence shown here is derived from an EMBL/GenBank/DDBJ whole genome shotgun (WGS) entry which is preliminary data.</text>
</comment>
<proteinExistence type="inferred from homology"/>
<keyword evidence="9" id="KW-0472">Membrane</keyword>
<reference evidence="11" key="1">
    <citation type="submission" date="2023-08" db="EMBL/GenBank/DDBJ databases">
        <authorList>
            <person name="Audoor S."/>
            <person name="Bilcke G."/>
        </authorList>
    </citation>
    <scope>NUCLEOTIDE SEQUENCE</scope>
</reference>
<dbReference type="GO" id="GO:0000139">
    <property type="term" value="C:Golgi membrane"/>
    <property type="evidence" value="ECO:0007669"/>
    <property type="project" value="UniProtKB-SubCell"/>
</dbReference>
<keyword evidence="3" id="KW-0328">Glycosyltransferase</keyword>
<organism evidence="11 12">
    <name type="scientific">Cylindrotheca closterium</name>
    <dbReference type="NCBI Taxonomy" id="2856"/>
    <lineage>
        <taxon>Eukaryota</taxon>
        <taxon>Sar</taxon>
        <taxon>Stramenopiles</taxon>
        <taxon>Ochrophyta</taxon>
        <taxon>Bacillariophyta</taxon>
        <taxon>Bacillariophyceae</taxon>
        <taxon>Bacillariophycidae</taxon>
        <taxon>Bacillariales</taxon>
        <taxon>Bacillariaceae</taxon>
        <taxon>Cylindrotheca</taxon>
    </lineage>
</organism>
<evidence type="ECO:0008006" key="13">
    <source>
        <dbReference type="Google" id="ProtNLM"/>
    </source>
</evidence>
<dbReference type="Proteomes" id="UP001295423">
    <property type="component" value="Unassembled WGS sequence"/>
</dbReference>
<feature type="compositionally biased region" description="Basic and acidic residues" evidence="10">
    <location>
        <begin position="79"/>
        <end position="101"/>
    </location>
</feature>
<dbReference type="Gene3D" id="3.90.550.50">
    <property type="match status" value="1"/>
</dbReference>
<evidence type="ECO:0000256" key="4">
    <source>
        <dbReference type="ARBA" id="ARBA00022679"/>
    </source>
</evidence>
<evidence type="ECO:0000313" key="11">
    <source>
        <dbReference type="EMBL" id="CAJ1934558.1"/>
    </source>
</evidence>
<evidence type="ECO:0000256" key="2">
    <source>
        <dbReference type="ARBA" id="ARBA00008661"/>
    </source>
</evidence>
<gene>
    <name evidence="11" type="ORF">CYCCA115_LOCUS3898</name>
</gene>
<comment type="subcellular location">
    <subcellularLocation>
        <location evidence="1">Golgi apparatus membrane</location>
        <topology evidence="1">Single-pass type II membrane protein</topology>
    </subcellularLocation>
</comment>
<evidence type="ECO:0000256" key="5">
    <source>
        <dbReference type="ARBA" id="ARBA00022692"/>
    </source>
</evidence>
<evidence type="ECO:0000256" key="6">
    <source>
        <dbReference type="ARBA" id="ARBA00022968"/>
    </source>
</evidence>
<keyword evidence="7" id="KW-1133">Transmembrane helix</keyword>
<evidence type="ECO:0000256" key="9">
    <source>
        <dbReference type="ARBA" id="ARBA00023136"/>
    </source>
</evidence>
<evidence type="ECO:0000313" key="12">
    <source>
        <dbReference type="Proteomes" id="UP001295423"/>
    </source>
</evidence>
<dbReference type="PANTHER" id="PTHR11214">
    <property type="entry name" value="BETA-1,3-N-ACETYLGLUCOSAMINYLTRANSFERASE"/>
    <property type="match status" value="1"/>
</dbReference>
<dbReference type="AlphaFoldDB" id="A0AAD2CM22"/>
<evidence type="ECO:0000256" key="10">
    <source>
        <dbReference type="SAM" id="MobiDB-lite"/>
    </source>
</evidence>